<dbReference type="GO" id="GO:0009372">
    <property type="term" value="P:quorum sensing"/>
    <property type="evidence" value="ECO:0007669"/>
    <property type="project" value="UniProtKB-KW"/>
</dbReference>
<dbReference type="GO" id="GO:0008233">
    <property type="term" value="F:peptidase activity"/>
    <property type="evidence" value="ECO:0007669"/>
    <property type="project" value="UniProtKB-KW"/>
</dbReference>
<keyword evidence="5" id="KW-0378">Hydrolase</keyword>
<keyword evidence="10" id="KW-1185">Reference proteome</keyword>
<proteinExistence type="predicted"/>
<reference evidence="9" key="1">
    <citation type="submission" date="2021-04" db="EMBL/GenBank/DDBJ databases">
        <title>Draft genome sequence of Xylanibacillus composti strain K13.</title>
        <authorList>
            <person name="Uke A."/>
            <person name="Chhe C."/>
            <person name="Baramee S."/>
            <person name="Kosugi A."/>
        </authorList>
    </citation>
    <scope>NUCLEOTIDE SEQUENCE</scope>
    <source>
        <strain evidence="9">K13</strain>
    </source>
</reference>
<keyword evidence="6 8" id="KW-1133">Transmembrane helix</keyword>
<keyword evidence="4 8" id="KW-0812">Transmembrane</keyword>
<keyword evidence="2" id="KW-0673">Quorum sensing</keyword>
<evidence type="ECO:0000256" key="3">
    <source>
        <dbReference type="ARBA" id="ARBA00022670"/>
    </source>
</evidence>
<evidence type="ECO:0008006" key="11">
    <source>
        <dbReference type="Google" id="ProtNLM"/>
    </source>
</evidence>
<dbReference type="Pfam" id="PF04647">
    <property type="entry name" value="AgrB"/>
    <property type="match status" value="1"/>
</dbReference>
<evidence type="ECO:0000256" key="5">
    <source>
        <dbReference type="ARBA" id="ARBA00022801"/>
    </source>
</evidence>
<feature type="transmembrane region" description="Helical" evidence="8">
    <location>
        <begin position="21"/>
        <end position="46"/>
    </location>
</feature>
<feature type="transmembrane region" description="Helical" evidence="8">
    <location>
        <begin position="134"/>
        <end position="155"/>
    </location>
</feature>
<evidence type="ECO:0000256" key="2">
    <source>
        <dbReference type="ARBA" id="ARBA00022654"/>
    </source>
</evidence>
<evidence type="ECO:0000313" key="10">
    <source>
        <dbReference type="Proteomes" id="UP000677918"/>
    </source>
</evidence>
<dbReference type="SMART" id="SM00793">
    <property type="entry name" value="AgrB"/>
    <property type="match status" value="1"/>
</dbReference>
<name>A0A8J4H568_9BACL</name>
<gene>
    <name evidence="9" type="ORF">XYCOK13_39820</name>
</gene>
<evidence type="ECO:0000256" key="4">
    <source>
        <dbReference type="ARBA" id="ARBA00022692"/>
    </source>
</evidence>
<dbReference type="EMBL" id="BOVK01000072">
    <property type="protein sequence ID" value="GIQ71158.1"/>
    <property type="molecule type" value="Genomic_DNA"/>
</dbReference>
<dbReference type="Proteomes" id="UP000677918">
    <property type="component" value="Unassembled WGS sequence"/>
</dbReference>
<dbReference type="AlphaFoldDB" id="A0A8J4H568"/>
<dbReference type="GO" id="GO:0006508">
    <property type="term" value="P:proteolysis"/>
    <property type="evidence" value="ECO:0007669"/>
    <property type="project" value="UniProtKB-KW"/>
</dbReference>
<comment type="caution">
    <text evidence="9">The sequence shown here is derived from an EMBL/GenBank/DDBJ whole genome shotgun (WGS) entry which is preliminary data.</text>
</comment>
<evidence type="ECO:0000256" key="8">
    <source>
        <dbReference type="SAM" id="Phobius"/>
    </source>
</evidence>
<dbReference type="RefSeq" id="WP_213413957.1">
    <property type="nucleotide sequence ID" value="NZ_BOVK01000072.1"/>
</dbReference>
<evidence type="ECO:0000256" key="1">
    <source>
        <dbReference type="ARBA" id="ARBA00022475"/>
    </source>
</evidence>
<organism evidence="9 10">
    <name type="scientific">Xylanibacillus composti</name>
    <dbReference type="NCBI Taxonomy" id="1572762"/>
    <lineage>
        <taxon>Bacteria</taxon>
        <taxon>Bacillati</taxon>
        <taxon>Bacillota</taxon>
        <taxon>Bacilli</taxon>
        <taxon>Bacillales</taxon>
        <taxon>Paenibacillaceae</taxon>
        <taxon>Xylanibacillus</taxon>
    </lineage>
</organism>
<keyword evidence="3" id="KW-0645">Protease</keyword>
<dbReference type="InterPro" id="IPR006741">
    <property type="entry name" value="AgrB"/>
</dbReference>
<keyword evidence="1" id="KW-1003">Cell membrane</keyword>
<keyword evidence="7 8" id="KW-0472">Membrane</keyword>
<dbReference type="GO" id="GO:0016020">
    <property type="term" value="C:membrane"/>
    <property type="evidence" value="ECO:0007669"/>
    <property type="project" value="InterPro"/>
</dbReference>
<accession>A0A8J4H568</accession>
<feature type="transmembrane region" description="Helical" evidence="8">
    <location>
        <begin position="101"/>
        <end position="122"/>
    </location>
</feature>
<protein>
    <recommendedName>
        <fullName evidence="11">Accessory gene regulator B</fullName>
    </recommendedName>
</protein>
<feature type="transmembrane region" description="Helical" evidence="8">
    <location>
        <begin position="77"/>
        <end position="95"/>
    </location>
</feature>
<evidence type="ECO:0000256" key="7">
    <source>
        <dbReference type="ARBA" id="ARBA00023136"/>
    </source>
</evidence>
<evidence type="ECO:0000256" key="6">
    <source>
        <dbReference type="ARBA" id="ARBA00022989"/>
    </source>
</evidence>
<evidence type="ECO:0000313" key="9">
    <source>
        <dbReference type="EMBL" id="GIQ71158.1"/>
    </source>
</evidence>
<sequence>MQIIAERIAMSMKKAVPDRTASVEVLKFGLVTLISNVSVVLLAIIFGLFIGMLKETVLTILTVALLRFIIGGIHFRSMLVCMLVSVVVLTILPLIPINNTWIVILTVLSVLIILVFAPSNIANKTRIPEKHFRLLKFSAAIIVSLNFFFLSGIFAKGCFTASLGIVKFRRRGRGV</sequence>